<evidence type="ECO:0000256" key="1">
    <source>
        <dbReference type="SAM" id="MobiDB-lite"/>
    </source>
</evidence>
<dbReference type="GO" id="GO:0050709">
    <property type="term" value="P:negative regulation of protein secretion"/>
    <property type="evidence" value="ECO:0007669"/>
    <property type="project" value="InterPro"/>
</dbReference>
<dbReference type="GO" id="GO:0009986">
    <property type="term" value="C:cell surface"/>
    <property type="evidence" value="ECO:0007669"/>
    <property type="project" value="InterPro"/>
</dbReference>
<dbReference type="NCBIfam" id="TIGR02568">
    <property type="entry name" value="LcrE"/>
    <property type="match status" value="1"/>
</dbReference>
<dbReference type="GO" id="GO:0019867">
    <property type="term" value="C:outer membrane"/>
    <property type="evidence" value="ECO:0007669"/>
    <property type="project" value="InterPro"/>
</dbReference>
<sequence length="358" mass="41237">MVDINKISSSVLLRQQPKTQHSSDIETTKPTAMVVNHHHQLLDIMDDMSMAMSQFNRRQDLQKKQQDSREINSRILEDNADRKLAAAIKLLNNQNNKLADILALLRQFFPDDSDFVSVLKELLRRRYFSASLAIEIEAEIQALCQGTHQRAKATRAGINIALKAKQFSYQTALSAMQLRQLYRDFISQDIEPLWFYEEWVNQYGYDKRFLIIDFVLQSLLCDMQALSPSCAFMPEFAVYLSTLGRIKQLSSADKIFFAYCSNLPFLIQPDAQISWLAIFIKGLSDPEAMMVIIRDIIANKQLTIVINQHILLLQQLMAAFKSITIEIYLSPDIRERTLSQLLALLDLLYQKEKSLSHL</sequence>
<gene>
    <name evidence="3" type="primary">sctW</name>
    <name evidence="3" type="ORF">QE210_01335</name>
</gene>
<feature type="compositionally biased region" description="Polar residues" evidence="1">
    <location>
        <begin position="1"/>
        <end position="20"/>
    </location>
</feature>
<feature type="region of interest" description="Disordered" evidence="1">
    <location>
        <begin position="1"/>
        <end position="28"/>
    </location>
</feature>
<reference evidence="3" key="1">
    <citation type="submission" date="2023-04" db="EMBL/GenBank/DDBJ databases">
        <title>Genome dynamics across the evolutionary transition to endosymbiosis.</title>
        <authorList>
            <person name="Siozios S."/>
            <person name="Nadal-Jimenez P."/>
            <person name="Azagi T."/>
            <person name="Sprong H."/>
            <person name="Frost C.L."/>
            <person name="Parratt S.R."/>
            <person name="Taylor G."/>
            <person name="Brettell L."/>
            <person name="Lew K.C."/>
            <person name="Croft L."/>
            <person name="King K.C."/>
            <person name="Brockhurst M.A."/>
            <person name="Hypsa V."/>
            <person name="Novakova E."/>
            <person name="Darby A.C."/>
            <person name="Hurst G.D.D."/>
        </authorList>
    </citation>
    <scope>NUCLEOTIDE SEQUENCE</scope>
    <source>
        <strain evidence="3">APv</strain>
    </source>
</reference>
<proteinExistence type="predicted"/>
<feature type="domain" description="Hypersensitivity response secretion-like HrpJ" evidence="2">
    <location>
        <begin position="45"/>
        <end position="203"/>
    </location>
</feature>
<dbReference type="EMBL" id="CP123504">
    <property type="protein sequence ID" value="WGM01800.1"/>
    <property type="molecule type" value="Genomic_DNA"/>
</dbReference>
<dbReference type="AlphaFoldDB" id="A0AA95GRV3"/>
<evidence type="ECO:0000313" key="4">
    <source>
        <dbReference type="Proteomes" id="UP001177595"/>
    </source>
</evidence>
<dbReference type="RefSeq" id="WP_280625234.1">
    <property type="nucleotide sequence ID" value="NZ_CP123504.1"/>
</dbReference>
<accession>A0AA95GRV3</accession>
<name>A0AA95GRV3_9GAMM</name>
<dbReference type="Proteomes" id="UP001177595">
    <property type="component" value="Chromosome"/>
</dbReference>
<organism evidence="3 4">
    <name type="scientific">Arsenophonus nasoniae</name>
    <name type="common">son-killer infecting Nasonia vitripennis</name>
    <dbReference type="NCBI Taxonomy" id="638"/>
    <lineage>
        <taxon>Bacteria</taxon>
        <taxon>Pseudomonadati</taxon>
        <taxon>Pseudomonadota</taxon>
        <taxon>Gammaproteobacteria</taxon>
        <taxon>Enterobacterales</taxon>
        <taxon>Morganellaceae</taxon>
        <taxon>Arsenophonus</taxon>
    </lineage>
</organism>
<dbReference type="SUPFAM" id="SSF140591">
    <property type="entry name" value="Type III secretion system domain"/>
    <property type="match status" value="1"/>
</dbReference>
<dbReference type="InterPro" id="IPR003520">
    <property type="entry name" value="Invas_InvE"/>
</dbReference>
<dbReference type="Pfam" id="PF07201">
    <property type="entry name" value="HrpJ"/>
    <property type="match status" value="1"/>
</dbReference>
<evidence type="ECO:0000259" key="2">
    <source>
        <dbReference type="Pfam" id="PF07201"/>
    </source>
</evidence>
<dbReference type="InterPro" id="IPR010812">
    <property type="entry name" value="HrpJ-like"/>
</dbReference>
<protein>
    <submittedName>
        <fullName evidence="3">Type III secretion system gatekeeper subunit SctW</fullName>
    </submittedName>
</protein>
<dbReference type="GO" id="GO:0030254">
    <property type="term" value="P:protein secretion by the type III secretion system"/>
    <property type="evidence" value="ECO:0007669"/>
    <property type="project" value="InterPro"/>
</dbReference>
<evidence type="ECO:0000313" key="3">
    <source>
        <dbReference type="EMBL" id="WGM01800.1"/>
    </source>
</evidence>
<dbReference type="Gene3D" id="1.10.150.630">
    <property type="match status" value="1"/>
</dbReference>
<dbReference type="PRINTS" id="PR01344">
    <property type="entry name" value="INVEPROTEIN"/>
</dbReference>
<dbReference type="InterPro" id="IPR013401">
    <property type="entry name" value="T3SS_LcrE"/>
</dbReference>